<protein>
    <submittedName>
        <fullName evidence="1">Uncharacterized protein</fullName>
    </submittedName>
</protein>
<gene>
    <name evidence="1" type="ORF">YSA_01523</name>
</gene>
<name>I3UQ31_PSEPU</name>
<dbReference type="KEGG" id="ppi:YSA_01523"/>
<organism evidence="1 2">
    <name type="scientific">Pseudomonas putida ND6</name>
    <dbReference type="NCBI Taxonomy" id="231023"/>
    <lineage>
        <taxon>Bacteria</taxon>
        <taxon>Pseudomonadati</taxon>
        <taxon>Pseudomonadota</taxon>
        <taxon>Gammaproteobacteria</taxon>
        <taxon>Pseudomonadales</taxon>
        <taxon>Pseudomonadaceae</taxon>
        <taxon>Pseudomonas</taxon>
    </lineage>
</organism>
<dbReference type="HOGENOM" id="CLU_3375388_0_0_6"/>
<accession>I3UQ31</accession>
<proteinExistence type="predicted"/>
<dbReference type="Proteomes" id="UP000005268">
    <property type="component" value="Chromosome"/>
</dbReference>
<evidence type="ECO:0000313" key="1">
    <source>
        <dbReference type="EMBL" id="AFK67602.1"/>
    </source>
</evidence>
<dbReference type="EMBL" id="CP003588">
    <property type="protein sequence ID" value="AFK67602.1"/>
    <property type="molecule type" value="Genomic_DNA"/>
</dbReference>
<dbReference type="AlphaFoldDB" id="I3UQ31"/>
<reference evidence="1 2" key="1">
    <citation type="journal article" date="2012" name="J. Bacteriol.">
        <title>Complete Genome Sequence of the Naphthalene-Degrading Pseudomonas putida Strain ND6.</title>
        <authorList>
            <person name="Li S."/>
            <person name="Zhao H."/>
            <person name="Li Y."/>
            <person name="Niu S."/>
            <person name="Cai B."/>
        </authorList>
    </citation>
    <scope>NUCLEOTIDE SEQUENCE [LARGE SCALE GENOMIC DNA]</scope>
    <source>
        <strain evidence="1 2">ND6</strain>
    </source>
</reference>
<evidence type="ECO:0000313" key="2">
    <source>
        <dbReference type="Proteomes" id="UP000005268"/>
    </source>
</evidence>
<sequence>MQSGNMRPHKRLRPEQRWQEYVFEKTTKVLRQSL</sequence>